<name>A0AAV6YSL2_ENGPU</name>
<evidence type="ECO:0000313" key="1">
    <source>
        <dbReference type="EMBL" id="KAG8536991.1"/>
    </source>
</evidence>
<reference evidence="1" key="1">
    <citation type="thesis" date="2020" institute="ProQuest LLC" country="789 East Eisenhower Parkway, Ann Arbor, MI, USA">
        <title>Comparative Genomics and Chromosome Evolution.</title>
        <authorList>
            <person name="Mudd A.B."/>
        </authorList>
    </citation>
    <scope>NUCLEOTIDE SEQUENCE</scope>
    <source>
        <strain evidence="1">237g6f4</strain>
        <tissue evidence="1">Blood</tissue>
    </source>
</reference>
<dbReference type="AlphaFoldDB" id="A0AAV6YSL2"/>
<comment type="caution">
    <text evidence="1">The sequence shown here is derived from an EMBL/GenBank/DDBJ whole genome shotgun (WGS) entry which is preliminary data.</text>
</comment>
<evidence type="ECO:0000313" key="2">
    <source>
        <dbReference type="Proteomes" id="UP000824782"/>
    </source>
</evidence>
<sequence>MGGVIRSVTVSGRGYVSSKSPVRIYSDCYSEILPQSYKATFADLSCSPSLISFMGISICHSCGCLNPTCYPQRQKKVMEMRYKDKCTINTEHNKTQRTIWGVTATSCSVIRPLLF</sequence>
<keyword evidence="2" id="KW-1185">Reference proteome</keyword>
<organism evidence="1 2">
    <name type="scientific">Engystomops pustulosus</name>
    <name type="common">Tungara frog</name>
    <name type="synonym">Physalaemus pustulosus</name>
    <dbReference type="NCBI Taxonomy" id="76066"/>
    <lineage>
        <taxon>Eukaryota</taxon>
        <taxon>Metazoa</taxon>
        <taxon>Chordata</taxon>
        <taxon>Craniata</taxon>
        <taxon>Vertebrata</taxon>
        <taxon>Euteleostomi</taxon>
        <taxon>Amphibia</taxon>
        <taxon>Batrachia</taxon>
        <taxon>Anura</taxon>
        <taxon>Neobatrachia</taxon>
        <taxon>Hyloidea</taxon>
        <taxon>Leptodactylidae</taxon>
        <taxon>Leiuperinae</taxon>
        <taxon>Engystomops</taxon>
    </lineage>
</organism>
<dbReference type="EMBL" id="WNYA01035179">
    <property type="protein sequence ID" value="KAG8536991.1"/>
    <property type="molecule type" value="Genomic_DNA"/>
</dbReference>
<protein>
    <submittedName>
        <fullName evidence="1">Uncharacterized protein</fullName>
    </submittedName>
</protein>
<gene>
    <name evidence="1" type="ORF">GDO81_025261</name>
</gene>
<accession>A0AAV6YSL2</accession>
<dbReference type="Proteomes" id="UP000824782">
    <property type="component" value="Unassembled WGS sequence"/>
</dbReference>
<proteinExistence type="predicted"/>